<sequence>MVEAALLQFLARVLQQDRKEIGDGDVGGHREVEHFGGGTDGEAAQTGHRAVSHERGPRFPGGIRDDLDVRVLPMQTTGAAVVAVNCPGVIRWSPARSGTPSAHGIAV</sequence>
<gene>
    <name evidence="2" type="ORF">GCM10022207_46180</name>
</gene>
<evidence type="ECO:0000313" key="3">
    <source>
        <dbReference type="Proteomes" id="UP001501563"/>
    </source>
</evidence>
<name>A0ABP7KGP3_9ACTN</name>
<feature type="region of interest" description="Disordered" evidence="1">
    <location>
        <begin position="21"/>
        <end position="62"/>
    </location>
</feature>
<dbReference type="EMBL" id="BAAAZA010000012">
    <property type="protein sequence ID" value="GAA3875106.1"/>
    <property type="molecule type" value="Genomic_DNA"/>
</dbReference>
<proteinExistence type="predicted"/>
<feature type="compositionally biased region" description="Basic and acidic residues" evidence="1">
    <location>
        <begin position="51"/>
        <end position="62"/>
    </location>
</feature>
<reference evidence="3" key="1">
    <citation type="journal article" date="2019" name="Int. J. Syst. Evol. Microbiol.">
        <title>The Global Catalogue of Microorganisms (GCM) 10K type strain sequencing project: providing services to taxonomists for standard genome sequencing and annotation.</title>
        <authorList>
            <consortium name="The Broad Institute Genomics Platform"/>
            <consortium name="The Broad Institute Genome Sequencing Center for Infectious Disease"/>
            <person name="Wu L."/>
            <person name="Ma J."/>
        </authorList>
    </citation>
    <scope>NUCLEOTIDE SEQUENCE [LARGE SCALE GENOMIC DNA]</scope>
    <source>
        <strain evidence="3">JCM 16578</strain>
    </source>
</reference>
<keyword evidence="3" id="KW-1185">Reference proteome</keyword>
<evidence type="ECO:0000313" key="2">
    <source>
        <dbReference type="EMBL" id="GAA3875106.1"/>
    </source>
</evidence>
<feature type="compositionally biased region" description="Basic and acidic residues" evidence="1">
    <location>
        <begin position="21"/>
        <end position="34"/>
    </location>
</feature>
<protein>
    <submittedName>
        <fullName evidence="2">Uncharacterized protein</fullName>
    </submittedName>
</protein>
<comment type="caution">
    <text evidence="2">The sequence shown here is derived from an EMBL/GenBank/DDBJ whole genome shotgun (WGS) entry which is preliminary data.</text>
</comment>
<evidence type="ECO:0000256" key="1">
    <source>
        <dbReference type="SAM" id="MobiDB-lite"/>
    </source>
</evidence>
<organism evidence="2 3">
    <name type="scientific">Streptomyces lannensis</name>
    <dbReference type="NCBI Taxonomy" id="766498"/>
    <lineage>
        <taxon>Bacteria</taxon>
        <taxon>Bacillati</taxon>
        <taxon>Actinomycetota</taxon>
        <taxon>Actinomycetes</taxon>
        <taxon>Kitasatosporales</taxon>
        <taxon>Streptomycetaceae</taxon>
        <taxon>Streptomyces</taxon>
    </lineage>
</organism>
<dbReference type="Proteomes" id="UP001501563">
    <property type="component" value="Unassembled WGS sequence"/>
</dbReference>
<accession>A0ABP7KGP3</accession>